<organism evidence="3 5">
    <name type="scientific">Oryza sativa subsp. japonica</name>
    <name type="common">Rice</name>
    <dbReference type="NCBI Taxonomy" id="39947"/>
    <lineage>
        <taxon>Eukaryota</taxon>
        <taxon>Viridiplantae</taxon>
        <taxon>Streptophyta</taxon>
        <taxon>Embryophyta</taxon>
        <taxon>Tracheophyta</taxon>
        <taxon>Spermatophyta</taxon>
        <taxon>Magnoliopsida</taxon>
        <taxon>Liliopsida</taxon>
        <taxon>Poales</taxon>
        <taxon>Poaceae</taxon>
        <taxon>BOP clade</taxon>
        <taxon>Oryzoideae</taxon>
        <taxon>Oryzeae</taxon>
        <taxon>Oryzinae</taxon>
        <taxon>Oryza</taxon>
        <taxon>Oryza sativa</taxon>
    </lineage>
</organism>
<proteinExistence type="predicted"/>
<sequence length="425" mass="48184">MGRSKREVALPPPPSPSQASPGSFASGMMLPGSLGSGAWQGPAPLQPPHPLLYAYGAAASAFPMAQMKQGLDRSAIDLSDLQERGMDFHPPGGFLSYFQDPSILQNHRPFVPPNYYPAEQVAPCSKLHPGAQQPVNIDSGDEEAPNVRTEKRLTWSTEEDIRLVSAWLNNSNDSISGNFKKNDCYWGDVTAEYNSTTPKNRTRQEKQIKDRFHKIKKNVGRFCCVYKEVKSIYVNGQNDMQLREKAEAAYQADYKEGPFSFLHCWNILRDQPKWHAYLEELEKPNKPKMDDEVEVMEQMSTPNSPEDIKRPVGTKTAKAQRNGKGKRKRKAKVYLSDTDDEIDKLKEVQEMANKGRDELLETQRHVASDNLESKKLAHLAAMEHKEAVMLETYRSLMLQDTKDMPDDVRSEHLMALKCMREKLFP</sequence>
<dbReference type="PANTHER" id="PTHR45224">
    <property type="entry name" value="OS01G0527900 PROTEIN-RELATED"/>
    <property type="match status" value="1"/>
</dbReference>
<feature type="region of interest" description="Disordered" evidence="1">
    <location>
        <begin position="1"/>
        <end position="28"/>
    </location>
</feature>
<dbReference type="Gramene" id="Os01t0527900-00">
    <property type="protein sequence ID" value="Os01t0527900-00"/>
    <property type="gene ID" value="Os01g0527900"/>
</dbReference>
<evidence type="ECO:0000313" key="5">
    <source>
        <dbReference type="Proteomes" id="UP000000763"/>
    </source>
</evidence>
<dbReference type="OMA" id="CNTESGN"/>
<dbReference type="InterPro" id="IPR029466">
    <property type="entry name" value="NAM-associated_C"/>
</dbReference>
<dbReference type="GO" id="GO:0005840">
    <property type="term" value="C:ribosome"/>
    <property type="evidence" value="ECO:0007669"/>
    <property type="project" value="UniProtKB-KW"/>
</dbReference>
<evidence type="ECO:0000313" key="4">
    <source>
        <dbReference type="EMBL" id="EAZ12175.1"/>
    </source>
</evidence>
<evidence type="ECO:0000256" key="1">
    <source>
        <dbReference type="SAM" id="MobiDB-lite"/>
    </source>
</evidence>
<dbReference type="Proteomes" id="UP000007752">
    <property type="component" value="Chromosome 1"/>
</dbReference>
<dbReference type="AlphaFoldDB" id="A0A0P0V3H0"/>
<reference evidence="4" key="3">
    <citation type="journal article" date="2005" name="PLoS Biol.">
        <title>The genomes of Oryza sativa: a history of duplications.</title>
        <authorList>
            <person name="Yu J."/>
            <person name="Wang J."/>
            <person name="Lin W."/>
            <person name="Li S."/>
            <person name="Li H."/>
            <person name="Zhou J."/>
            <person name="Ni P."/>
            <person name="Dong W."/>
            <person name="Hu S."/>
            <person name="Zeng C."/>
            <person name="Zhang J."/>
            <person name="Zhang Y."/>
            <person name="Li R."/>
            <person name="Xu Z."/>
            <person name="Li S."/>
            <person name="Li X."/>
            <person name="Zheng H."/>
            <person name="Cong L."/>
            <person name="Lin L."/>
            <person name="Yin J."/>
            <person name="Geng J."/>
            <person name="Li G."/>
            <person name="Shi J."/>
            <person name="Liu J."/>
            <person name="Lv H."/>
            <person name="Li J."/>
            <person name="Wang J."/>
            <person name="Deng Y."/>
            <person name="Ran L."/>
            <person name="Shi X."/>
            <person name="Wang X."/>
            <person name="Wu Q."/>
            <person name="Li C."/>
            <person name="Ren X."/>
            <person name="Wang J."/>
            <person name="Wang X."/>
            <person name="Li D."/>
            <person name="Liu D."/>
            <person name="Zhang X."/>
            <person name="Ji Z."/>
            <person name="Zhao W."/>
            <person name="Sun Y."/>
            <person name="Zhang Z."/>
            <person name="Bao J."/>
            <person name="Han Y."/>
            <person name="Dong L."/>
            <person name="Ji J."/>
            <person name="Chen P."/>
            <person name="Wu S."/>
            <person name="Liu J."/>
            <person name="Xiao Y."/>
            <person name="Bu D."/>
            <person name="Tan J."/>
            <person name="Yang L."/>
            <person name="Ye C."/>
            <person name="Zhang J."/>
            <person name="Xu J."/>
            <person name="Zhou Y."/>
            <person name="Yu Y."/>
            <person name="Zhang B."/>
            <person name="Zhuang S."/>
            <person name="Wei H."/>
            <person name="Liu B."/>
            <person name="Lei M."/>
            <person name="Yu H."/>
            <person name="Li Y."/>
            <person name="Xu H."/>
            <person name="Wei S."/>
            <person name="He X."/>
            <person name="Fang L."/>
            <person name="Zhang Z."/>
            <person name="Zhang Y."/>
            <person name="Huang X."/>
            <person name="Su Z."/>
            <person name="Tong W."/>
            <person name="Li J."/>
            <person name="Tong Z."/>
            <person name="Li S."/>
            <person name="Ye J."/>
            <person name="Wang L."/>
            <person name="Fang L."/>
            <person name="Lei T."/>
            <person name="Chen C."/>
            <person name="Chen H."/>
            <person name="Xu Z."/>
            <person name="Li H."/>
            <person name="Huang H."/>
            <person name="Zhang F."/>
            <person name="Xu H."/>
            <person name="Li N."/>
            <person name="Zhao C."/>
            <person name="Li S."/>
            <person name="Dong L."/>
            <person name="Huang Y."/>
            <person name="Li L."/>
            <person name="Xi Y."/>
            <person name="Qi Q."/>
            <person name="Li W."/>
            <person name="Zhang B."/>
            <person name="Hu W."/>
            <person name="Zhang Y."/>
            <person name="Tian X."/>
            <person name="Jiao Y."/>
            <person name="Liang X."/>
            <person name="Jin J."/>
            <person name="Gao L."/>
            <person name="Zheng W."/>
            <person name="Hao B."/>
            <person name="Liu S."/>
            <person name="Wang W."/>
            <person name="Yuan L."/>
            <person name="Cao M."/>
            <person name="McDermott J."/>
            <person name="Samudrala R."/>
            <person name="Wang J."/>
            <person name="Wong G.K."/>
            <person name="Yang H."/>
        </authorList>
    </citation>
    <scope>NUCLEOTIDE SEQUENCE [LARGE SCALE GENOMIC DNA]</scope>
</reference>
<accession>A0A0P0V3H0</accession>
<dbReference type="PANTHER" id="PTHR45224:SF16">
    <property type="entry name" value="OS01G0527900 PROTEIN"/>
    <property type="match status" value="1"/>
</dbReference>
<dbReference type="GeneID" id="107277194"/>
<feature type="region of interest" description="Disordered" evidence="1">
    <location>
        <begin position="298"/>
        <end position="331"/>
    </location>
</feature>
<evidence type="ECO:0000259" key="2">
    <source>
        <dbReference type="Pfam" id="PF14303"/>
    </source>
</evidence>
<reference evidence="3" key="1">
    <citation type="journal article" date="2002" name="Nature">
        <title>The genome sequence and structure of rice chromosome 1.</title>
        <authorList>
            <person name="Sasaki T."/>
            <person name="Matsumoto T."/>
            <person name="Yamamoto K."/>
            <person name="Sakata K."/>
            <person name="Baba T."/>
            <person name="Katayose Y."/>
            <person name="Wu J."/>
            <person name="Niimura Y."/>
            <person name="Cheng Z."/>
            <person name="Nagamura Y."/>
            <person name="Antonio B.A."/>
            <person name="Kanamori H."/>
            <person name="Hosokawa S."/>
            <person name="Masukawa M."/>
            <person name="Arikawa K."/>
            <person name="Chiden Y."/>
            <person name="Hayashi M."/>
            <person name="Okamoto M."/>
            <person name="Ando T."/>
            <person name="Aoki H."/>
            <person name="Arita K."/>
            <person name="Hamada M."/>
            <person name="Harada C."/>
            <person name="Hijishita S."/>
            <person name="Honda M."/>
            <person name="Ichikawa Y."/>
            <person name="Idonuma A."/>
            <person name="Iijima M."/>
            <person name="Ikeda M."/>
            <person name="Ikeno M."/>
            <person name="Itoh S."/>
            <person name="Itoh T."/>
            <person name="Itoh Y."/>
            <person name="Itoh Y."/>
            <person name="Iwabuchi A."/>
            <person name="Kamiya K."/>
            <person name="Karasawa W."/>
            <person name="Katagiri S."/>
            <person name="Kikuta A."/>
            <person name="Kobayashi N."/>
            <person name="Kono I."/>
            <person name="Machita K."/>
            <person name="Maehara T."/>
            <person name="Mizuno H."/>
            <person name="Mizubayashi T."/>
            <person name="Mukai Y."/>
            <person name="Nagasaki H."/>
            <person name="Nakashima M."/>
            <person name="Nakama Y."/>
            <person name="Nakamichi Y."/>
            <person name="Nakamura M."/>
            <person name="Namiki N."/>
            <person name="Negishi M."/>
            <person name="Ohta I."/>
            <person name="Ono N."/>
            <person name="Saji S."/>
            <person name="Sakai K."/>
            <person name="Shibata M."/>
            <person name="Shimokawa T."/>
            <person name="Shomura A."/>
            <person name="Song J."/>
            <person name="Takazaki Y."/>
            <person name="Terasawa K."/>
            <person name="Tsuji K."/>
            <person name="Waki K."/>
            <person name="Yamagata H."/>
            <person name="Yamane H."/>
            <person name="Yoshiki S."/>
            <person name="Yoshihara R."/>
            <person name="Yukawa K."/>
            <person name="Zhong H."/>
            <person name="Iwama H."/>
            <person name="Endo T."/>
            <person name="Ito H."/>
            <person name="Hahn J.H."/>
            <person name="Kim H.I."/>
            <person name="Eun M.Y."/>
            <person name="Yano M."/>
            <person name="Jiang J."/>
            <person name="Gojobori T."/>
        </authorList>
    </citation>
    <scope>NUCLEOTIDE SEQUENCE</scope>
</reference>
<dbReference type="OrthoDB" id="672681at2759"/>
<keyword evidence="3" id="KW-0689">Ribosomal protein</keyword>
<feature type="compositionally biased region" description="Basic residues" evidence="1">
    <location>
        <begin position="321"/>
        <end position="331"/>
    </location>
</feature>
<dbReference type="Pfam" id="PF14303">
    <property type="entry name" value="NAM-associated"/>
    <property type="match status" value="1"/>
</dbReference>
<reference evidence="5" key="2">
    <citation type="journal article" date="2005" name="Nature">
        <title>The map-based sequence of the rice genome.</title>
        <authorList>
            <consortium name="International rice genome sequencing project (IRGSP)"/>
            <person name="Matsumoto T."/>
            <person name="Wu J."/>
            <person name="Kanamori H."/>
            <person name="Katayose Y."/>
            <person name="Fujisawa M."/>
            <person name="Namiki N."/>
            <person name="Mizuno H."/>
            <person name="Yamamoto K."/>
            <person name="Antonio B.A."/>
            <person name="Baba T."/>
            <person name="Sakata K."/>
            <person name="Nagamura Y."/>
            <person name="Aoki H."/>
            <person name="Arikawa K."/>
            <person name="Arita K."/>
            <person name="Bito T."/>
            <person name="Chiden Y."/>
            <person name="Fujitsuka N."/>
            <person name="Fukunaka R."/>
            <person name="Hamada M."/>
            <person name="Harada C."/>
            <person name="Hayashi A."/>
            <person name="Hijishita S."/>
            <person name="Honda M."/>
            <person name="Hosokawa S."/>
            <person name="Ichikawa Y."/>
            <person name="Idonuma A."/>
            <person name="Iijima M."/>
            <person name="Ikeda M."/>
            <person name="Ikeno M."/>
            <person name="Ito K."/>
            <person name="Ito S."/>
            <person name="Ito T."/>
            <person name="Ito Y."/>
            <person name="Ito Y."/>
            <person name="Iwabuchi A."/>
            <person name="Kamiya K."/>
            <person name="Karasawa W."/>
            <person name="Kurita K."/>
            <person name="Katagiri S."/>
            <person name="Kikuta A."/>
            <person name="Kobayashi H."/>
            <person name="Kobayashi N."/>
            <person name="Machita K."/>
            <person name="Maehara T."/>
            <person name="Masukawa M."/>
            <person name="Mizubayashi T."/>
            <person name="Mukai Y."/>
            <person name="Nagasaki H."/>
            <person name="Nagata Y."/>
            <person name="Naito S."/>
            <person name="Nakashima M."/>
            <person name="Nakama Y."/>
            <person name="Nakamichi Y."/>
            <person name="Nakamura M."/>
            <person name="Meguro A."/>
            <person name="Negishi M."/>
            <person name="Ohta I."/>
            <person name="Ohta T."/>
            <person name="Okamoto M."/>
            <person name="Ono N."/>
            <person name="Saji S."/>
            <person name="Sakaguchi M."/>
            <person name="Sakai K."/>
            <person name="Shibata M."/>
            <person name="Shimokawa T."/>
            <person name="Song J."/>
            <person name="Takazaki Y."/>
            <person name="Terasawa K."/>
            <person name="Tsugane M."/>
            <person name="Tsuji K."/>
            <person name="Ueda S."/>
            <person name="Waki K."/>
            <person name="Yamagata H."/>
            <person name="Yamamoto M."/>
            <person name="Yamamoto S."/>
            <person name="Yamane H."/>
            <person name="Yoshiki S."/>
            <person name="Yoshihara R."/>
            <person name="Yukawa K."/>
            <person name="Zhong H."/>
            <person name="Yano M."/>
            <person name="Yuan Q."/>
            <person name="Ouyang S."/>
            <person name="Liu J."/>
            <person name="Jones K.M."/>
            <person name="Gansberger K."/>
            <person name="Moffat K."/>
            <person name="Hill J."/>
            <person name="Bera J."/>
            <person name="Fadrosh D."/>
            <person name="Jin S."/>
            <person name="Johri S."/>
            <person name="Kim M."/>
            <person name="Overton L."/>
            <person name="Reardon M."/>
            <person name="Tsitrin T."/>
            <person name="Vuong H."/>
            <person name="Weaver B."/>
            <person name="Ciecko A."/>
            <person name="Tallon L."/>
            <person name="Jackson J."/>
            <person name="Pai G."/>
            <person name="Aken S.V."/>
            <person name="Utterback T."/>
            <person name="Reidmuller S."/>
            <person name="Feldblyum T."/>
            <person name="Hsiao J."/>
            <person name="Zismann V."/>
            <person name="Iobst S."/>
            <person name="de Vazeille A.R."/>
            <person name="Buell C.R."/>
            <person name="Ying K."/>
            <person name="Li Y."/>
            <person name="Lu T."/>
            <person name="Huang Y."/>
            <person name="Zhao Q."/>
            <person name="Feng Q."/>
            <person name="Zhang L."/>
            <person name="Zhu J."/>
            <person name="Weng Q."/>
            <person name="Mu J."/>
            <person name="Lu Y."/>
            <person name="Fan D."/>
            <person name="Liu Y."/>
            <person name="Guan J."/>
            <person name="Zhang Y."/>
            <person name="Yu S."/>
            <person name="Liu X."/>
            <person name="Zhang Y."/>
            <person name="Hong G."/>
            <person name="Han B."/>
            <person name="Choisne N."/>
            <person name="Demange N."/>
            <person name="Orjeda G."/>
            <person name="Samain S."/>
            <person name="Cattolico L."/>
            <person name="Pelletier E."/>
            <person name="Couloux A."/>
            <person name="Segurens B."/>
            <person name="Wincker P."/>
            <person name="D'Hont A."/>
            <person name="Scarpelli C."/>
            <person name="Weissenbach J."/>
            <person name="Salanoubat M."/>
            <person name="Quetier F."/>
            <person name="Yu Y."/>
            <person name="Kim H.R."/>
            <person name="Rambo T."/>
            <person name="Currie J."/>
            <person name="Collura K."/>
            <person name="Luo M."/>
            <person name="Yang T."/>
            <person name="Ammiraju J.S.S."/>
            <person name="Engler F."/>
            <person name="Soderlund C."/>
            <person name="Wing R.A."/>
            <person name="Palmer L.E."/>
            <person name="de la Bastide M."/>
            <person name="Spiegel L."/>
            <person name="Nascimento L."/>
            <person name="Zutavern T."/>
            <person name="O'Shaughnessy A."/>
            <person name="Dike S."/>
            <person name="Dedhia N."/>
            <person name="Preston R."/>
            <person name="Balija V."/>
            <person name="McCombie W.R."/>
            <person name="Chow T."/>
            <person name="Chen H."/>
            <person name="Chung M."/>
            <person name="Chen C."/>
            <person name="Shaw J."/>
            <person name="Wu H."/>
            <person name="Hsiao K."/>
            <person name="Chao Y."/>
            <person name="Chu M."/>
            <person name="Cheng C."/>
            <person name="Hour A."/>
            <person name="Lee P."/>
            <person name="Lin S."/>
            <person name="Lin Y."/>
            <person name="Liou J."/>
            <person name="Liu S."/>
            <person name="Hsing Y."/>
            <person name="Raghuvanshi S."/>
            <person name="Mohanty A."/>
            <person name="Bharti A.K."/>
            <person name="Gaur A."/>
            <person name="Gupta V."/>
            <person name="Kumar D."/>
            <person name="Ravi V."/>
            <person name="Vij S."/>
            <person name="Kapur A."/>
            <person name="Khurana P."/>
            <person name="Khurana P."/>
            <person name="Khurana J.P."/>
            <person name="Tyagi A.K."/>
            <person name="Gaikwad K."/>
            <person name="Singh A."/>
            <person name="Dalal V."/>
            <person name="Srivastava S."/>
            <person name="Dixit A."/>
            <person name="Pal A.K."/>
            <person name="Ghazi I.A."/>
            <person name="Yadav M."/>
            <person name="Pandit A."/>
            <person name="Bhargava A."/>
            <person name="Sureshbabu K."/>
            <person name="Batra K."/>
            <person name="Sharma T.R."/>
            <person name="Mohapatra T."/>
            <person name="Singh N.K."/>
            <person name="Messing J."/>
            <person name="Nelson A.B."/>
            <person name="Fuks G."/>
            <person name="Kavchok S."/>
            <person name="Keizer G."/>
            <person name="Linton E."/>
            <person name="Llaca V."/>
            <person name="Song R."/>
            <person name="Tanyolac B."/>
            <person name="Young S."/>
            <person name="Ho-Il K."/>
            <person name="Hahn J.H."/>
            <person name="Sangsakoo G."/>
            <person name="Vanavichit A."/>
            <person name="de Mattos Luiz.A.T."/>
            <person name="Zimmer P.D."/>
            <person name="Malone G."/>
            <person name="Dellagostin O."/>
            <person name="de Oliveira A.C."/>
            <person name="Bevan M."/>
            <person name="Bancroft I."/>
            <person name="Minx P."/>
            <person name="Cordum H."/>
            <person name="Wilson R."/>
            <person name="Cheng Z."/>
            <person name="Jin W."/>
            <person name="Jiang J."/>
            <person name="Leong S.A."/>
            <person name="Iwama H."/>
            <person name="Gojobori T."/>
            <person name="Itoh T."/>
            <person name="Niimura Y."/>
            <person name="Fujii Y."/>
            <person name="Habara T."/>
            <person name="Sakai H."/>
            <person name="Sato Y."/>
            <person name="Wilson G."/>
            <person name="Kumar K."/>
            <person name="McCouch S."/>
            <person name="Juretic N."/>
            <person name="Hoen D."/>
            <person name="Wright S."/>
            <person name="Bruskiewich R."/>
            <person name="Bureau T."/>
            <person name="Miyao A."/>
            <person name="Hirochika H."/>
            <person name="Nishikawa T."/>
            <person name="Kadowaki K."/>
            <person name="Sugiura M."/>
            <person name="Burr B."/>
            <person name="Sasaki T."/>
        </authorList>
    </citation>
    <scope>NUCLEOTIDE SEQUENCE [LARGE SCALE GENOMIC DNA]</scope>
    <source>
        <strain evidence="5">cv. Nipponbare</strain>
    </source>
</reference>
<gene>
    <name evidence="3" type="ORF">B1129H01.6</name>
    <name evidence="4" type="ORF">OsJ_02057</name>
</gene>
<dbReference type="Proteomes" id="UP000000763">
    <property type="component" value="Chromosome 1"/>
</dbReference>
<protein>
    <submittedName>
        <fullName evidence="3">Ribosomal protein-like</fullName>
    </submittedName>
</protein>
<reference evidence="4" key="5">
    <citation type="submission" date="2008-12" db="EMBL/GenBank/DDBJ databases">
        <title>Improved gene annotation of the rice (Oryza sativa) genomes.</title>
        <authorList>
            <person name="Wang J."/>
            <person name="Li R."/>
            <person name="Fan W."/>
            <person name="Huang Q."/>
            <person name="Zhang J."/>
            <person name="Zhou Y."/>
            <person name="Hu Y."/>
            <person name="Zi S."/>
            <person name="Li J."/>
            <person name="Ni P."/>
            <person name="Zheng H."/>
            <person name="Zhang Y."/>
            <person name="Zhao M."/>
            <person name="Hao Q."/>
            <person name="McDermott J."/>
            <person name="Samudrala R."/>
            <person name="Kristiansen K."/>
            <person name="Wong G.K.-S."/>
        </authorList>
    </citation>
    <scope>NUCLEOTIDE SEQUENCE</scope>
</reference>
<keyword evidence="3" id="KW-0687">Ribonucleoprotein</keyword>
<dbReference type="KEGG" id="osa:107277194"/>
<feature type="compositionally biased region" description="Low complexity" evidence="1">
    <location>
        <begin position="17"/>
        <end position="28"/>
    </location>
</feature>
<dbReference type="EMBL" id="AP003370">
    <property type="protein sequence ID" value="BAB90122.1"/>
    <property type="molecule type" value="Genomic_DNA"/>
</dbReference>
<feature type="domain" description="No apical meristem-associated C-terminal" evidence="2">
    <location>
        <begin position="258"/>
        <end position="409"/>
    </location>
</feature>
<evidence type="ECO:0000313" key="3">
    <source>
        <dbReference type="EMBL" id="BAB90122.1"/>
    </source>
</evidence>
<reference evidence="5" key="4">
    <citation type="journal article" date="2008" name="Nucleic Acids Res.">
        <title>The rice annotation project database (RAP-DB): 2008 update.</title>
        <authorList>
            <consortium name="The rice annotation project (RAP)"/>
        </authorList>
    </citation>
    <scope>GENOME REANNOTATION</scope>
    <source>
        <strain evidence="5">cv. Nipponbare</strain>
    </source>
</reference>
<dbReference type="EMBL" id="CM000138">
    <property type="protein sequence ID" value="EAZ12175.1"/>
    <property type="molecule type" value="Genomic_DNA"/>
</dbReference>
<name>A0A0P0V3H0_ORYSJ</name>